<dbReference type="Gene3D" id="1.10.10.1130">
    <property type="entry name" value="Uncharacterised protein PF10982, DUF2789"/>
    <property type="match status" value="1"/>
</dbReference>
<dbReference type="OrthoDB" id="5828847at2"/>
<comment type="caution">
    <text evidence="1">The sequence shown here is derived from an EMBL/GenBank/DDBJ whole genome shotgun (WGS) entry which is preliminary data.</text>
</comment>
<dbReference type="Pfam" id="PF10982">
    <property type="entry name" value="DUF2789"/>
    <property type="match status" value="1"/>
</dbReference>
<organism evidence="1 2">
    <name type="scientific">Nitrincola tibetensis</name>
    <dbReference type="NCBI Taxonomy" id="2219697"/>
    <lineage>
        <taxon>Bacteria</taxon>
        <taxon>Pseudomonadati</taxon>
        <taxon>Pseudomonadota</taxon>
        <taxon>Gammaproteobacteria</taxon>
        <taxon>Oceanospirillales</taxon>
        <taxon>Oceanospirillaceae</taxon>
        <taxon>Nitrincola</taxon>
    </lineage>
</organism>
<protein>
    <submittedName>
        <fullName evidence="1">DUF2789 domain-containing protein</fullName>
    </submittedName>
</protein>
<reference evidence="1 2" key="1">
    <citation type="submission" date="2018-06" db="EMBL/GenBank/DDBJ databases">
        <title>Nitrincola tibetense sp. nov., isolated from Lake XuguoCo on Tibetan Plateau.</title>
        <authorList>
            <person name="Xing P."/>
        </authorList>
    </citation>
    <scope>NUCLEOTIDE SEQUENCE [LARGE SCALE GENOMIC DNA]</scope>
    <source>
        <strain evidence="2">xg18</strain>
    </source>
</reference>
<dbReference type="EMBL" id="QKRX01000001">
    <property type="protein sequence ID" value="RAU19731.1"/>
    <property type="molecule type" value="Genomic_DNA"/>
</dbReference>
<accession>A0A364NRL2</accession>
<dbReference type="AlphaFoldDB" id="A0A364NRL2"/>
<name>A0A364NRL2_9GAMM</name>
<evidence type="ECO:0000313" key="2">
    <source>
        <dbReference type="Proteomes" id="UP000250744"/>
    </source>
</evidence>
<dbReference type="RefSeq" id="WP_112156776.1">
    <property type="nucleotide sequence ID" value="NZ_QKRX01000001.1"/>
</dbReference>
<gene>
    <name evidence="1" type="ORF">DN062_01205</name>
</gene>
<dbReference type="Proteomes" id="UP000250744">
    <property type="component" value="Unassembled WGS sequence"/>
</dbReference>
<sequence length="77" mass="8717">MDTSKHTMKALFQQLGLPASDTEIQTFVRNHKLFSASVKLEEATFWTEAQASFLKDAITDDSDWAEIVDELNNLLRG</sequence>
<dbReference type="InterPro" id="IPR021250">
    <property type="entry name" value="DUF2789"/>
</dbReference>
<dbReference type="InterPro" id="IPR038086">
    <property type="entry name" value="DUF2789_sf"/>
</dbReference>
<keyword evidence="2" id="KW-1185">Reference proteome</keyword>
<proteinExistence type="predicted"/>
<evidence type="ECO:0000313" key="1">
    <source>
        <dbReference type="EMBL" id="RAU19731.1"/>
    </source>
</evidence>